<dbReference type="PANTHER" id="PTHR10333:SF94">
    <property type="entry name" value="FINGER DOMAIN PROTEIN, PUTATIVE (AFU_ORTHOLOGUE AFUA_3G11940)-RELATED"/>
    <property type="match status" value="1"/>
</dbReference>
<dbReference type="SMART" id="SM01408">
    <property type="entry name" value="ING"/>
    <property type="match status" value="1"/>
</dbReference>
<gene>
    <name evidence="3" type="ORF">PV04_01376</name>
</gene>
<dbReference type="SUPFAM" id="SSF57903">
    <property type="entry name" value="FYVE/PHD zinc finger"/>
    <property type="match status" value="1"/>
</dbReference>
<reference evidence="3 4" key="1">
    <citation type="submission" date="2015-01" db="EMBL/GenBank/DDBJ databases">
        <title>The Genome Sequence of Capronia semiimmersa CBS27337.</title>
        <authorList>
            <consortium name="The Broad Institute Genomics Platform"/>
            <person name="Cuomo C."/>
            <person name="de Hoog S."/>
            <person name="Gorbushina A."/>
            <person name="Stielow B."/>
            <person name="Teixiera M."/>
            <person name="Abouelleil A."/>
            <person name="Chapman S.B."/>
            <person name="Priest M."/>
            <person name="Young S.K."/>
            <person name="Wortman J."/>
            <person name="Nusbaum C."/>
            <person name="Birren B."/>
        </authorList>
    </citation>
    <scope>NUCLEOTIDE SEQUENCE [LARGE SCALE GENOMIC DNA]</scope>
    <source>
        <strain evidence="3 4">CBS 27337</strain>
    </source>
</reference>
<dbReference type="Gene3D" id="3.30.40.10">
    <property type="entry name" value="Zinc/RING finger domain, C3HC4 (zinc finger)"/>
    <property type="match status" value="1"/>
</dbReference>
<accession>A0A0D2EFV6</accession>
<organism evidence="3 4">
    <name type="scientific">Phialophora macrospora</name>
    <dbReference type="NCBI Taxonomy" id="1851006"/>
    <lineage>
        <taxon>Eukaryota</taxon>
        <taxon>Fungi</taxon>
        <taxon>Dikarya</taxon>
        <taxon>Ascomycota</taxon>
        <taxon>Pezizomycotina</taxon>
        <taxon>Eurotiomycetes</taxon>
        <taxon>Chaetothyriomycetidae</taxon>
        <taxon>Chaetothyriales</taxon>
        <taxon>Herpotrichiellaceae</taxon>
        <taxon>Phialophora</taxon>
    </lineage>
</organism>
<feature type="compositionally biased region" description="Low complexity" evidence="1">
    <location>
        <begin position="523"/>
        <end position="542"/>
    </location>
</feature>
<feature type="compositionally biased region" description="Basic and acidic residues" evidence="1">
    <location>
        <begin position="342"/>
        <end position="385"/>
    </location>
</feature>
<feature type="domain" description="Inhibitor of growth protein N-terminal histone-binding" evidence="2">
    <location>
        <begin position="20"/>
        <end position="123"/>
    </location>
</feature>
<evidence type="ECO:0000313" key="3">
    <source>
        <dbReference type="EMBL" id="KIW73242.1"/>
    </source>
</evidence>
<dbReference type="HOGENOM" id="CLU_009357_0_0_1"/>
<dbReference type="InterPro" id="IPR011011">
    <property type="entry name" value="Znf_FYVE_PHD"/>
</dbReference>
<feature type="compositionally biased region" description="Low complexity" evidence="1">
    <location>
        <begin position="572"/>
        <end position="633"/>
    </location>
</feature>
<evidence type="ECO:0000313" key="4">
    <source>
        <dbReference type="Proteomes" id="UP000054266"/>
    </source>
</evidence>
<dbReference type="GO" id="GO:0000123">
    <property type="term" value="C:histone acetyltransferase complex"/>
    <property type="evidence" value="ECO:0007669"/>
    <property type="project" value="TreeGrafter"/>
</dbReference>
<dbReference type="InterPro" id="IPR013083">
    <property type="entry name" value="Znf_RING/FYVE/PHD"/>
</dbReference>
<proteinExistence type="predicted"/>
<feature type="compositionally biased region" description="Pro residues" evidence="1">
    <location>
        <begin position="127"/>
        <end position="140"/>
    </location>
</feature>
<feature type="region of interest" description="Disordered" evidence="1">
    <location>
        <begin position="342"/>
        <end position="429"/>
    </location>
</feature>
<dbReference type="GO" id="GO:0005634">
    <property type="term" value="C:nucleus"/>
    <property type="evidence" value="ECO:0007669"/>
    <property type="project" value="TreeGrafter"/>
</dbReference>
<feature type="region of interest" description="Disordered" evidence="1">
    <location>
        <begin position="125"/>
        <end position="269"/>
    </location>
</feature>
<sequence length="817" mass="88328">MVTMAEIVSERAADPDAQAAVTDFLDYTEYLPSDLIRSLTLIRGLDDAYQNHALALNDLTRLYGTLPSLEPGLRPNAQELRTQISSRLDQALNARESAYAEARRLFDVADRHQNRLKSIIAKLHAIPKPPLRDPTPPPVPSSQVKRSRSGRKIENTTRLTLHPPRVNAVASAILKKPRSRRVTVPGEVMPPYDPDSPIASTEVSDWGSPPPSPPRPVLKLKQPKPPPPPVKPQKQKSTHSEENPRKPREETETYRKPTPPPEEAEIGSKYKPWTHLTEFEMYKLRKKMKKNHTWEPSDVMIRRELADRGRGWENYYRAKAEAERTGAKFIDLDSVEKVFPKAETSEKAEKLEIESIEKSDTPEVVNKAEDAHVPTRPLDNVEKPEPAAPVAPVAPAAPAAPVVTPVSKPKAPKKSEKKEKKQPEPVLSQAALAAQEAELAARRLGDIGSKFRTLFASPLSALASFSRSASTPTANRPASSVKKATEKTAKKRKAEDTPAASLSPSAESETARKRQKVAPKPSPLALSPVPAAPSTSPAATSSEPPPSTIAPSAGTIKIPLKLNLTATSANVAAPPATVASKTPTPAPTTRAASVQRTSVAPKPSASPPISATPPVSATTSRPPSRRSAAASVEPQPPTTRSSRRASMTPSLAGGQKTPAAEPQPQGPSPKSVTSAIPTAASRRSKRDAPGMVMQSSQDGGAAVSVSKRKTKPAKKVSSAAAQASAAAQVPQIRIDVDGRQEWVDPDEERYCVCGDVSWGEMICCELDEKCDFGQWFHMECISLHELPPRTVKWYCPGDRKKLHKGEMTNGLVGRGIK</sequence>
<feature type="region of interest" description="Disordered" evidence="1">
    <location>
        <begin position="464"/>
        <end position="553"/>
    </location>
</feature>
<dbReference type="Pfam" id="PF12998">
    <property type="entry name" value="ING"/>
    <property type="match status" value="1"/>
</dbReference>
<dbReference type="AlphaFoldDB" id="A0A0D2EFV6"/>
<dbReference type="Proteomes" id="UP000054266">
    <property type="component" value="Unassembled WGS sequence"/>
</dbReference>
<feature type="region of interest" description="Disordered" evidence="1">
    <location>
        <begin position="571"/>
        <end position="725"/>
    </location>
</feature>
<dbReference type="EMBL" id="KN846956">
    <property type="protein sequence ID" value="KIW73242.1"/>
    <property type="molecule type" value="Genomic_DNA"/>
</dbReference>
<name>A0A0D2EFV6_9EURO</name>
<feature type="compositionally biased region" description="Basic and acidic residues" evidence="1">
    <location>
        <begin position="238"/>
        <end position="255"/>
    </location>
</feature>
<dbReference type="STRING" id="5601.A0A0D2EFV6"/>
<dbReference type="GO" id="GO:0006355">
    <property type="term" value="P:regulation of DNA-templated transcription"/>
    <property type="evidence" value="ECO:0007669"/>
    <property type="project" value="TreeGrafter"/>
</dbReference>
<dbReference type="PANTHER" id="PTHR10333">
    <property type="entry name" value="INHIBITOR OF GROWTH PROTEIN"/>
    <property type="match status" value="1"/>
</dbReference>
<feature type="compositionally biased region" description="Low complexity" evidence="1">
    <location>
        <begin position="497"/>
        <end position="508"/>
    </location>
</feature>
<dbReference type="GO" id="GO:0004402">
    <property type="term" value="F:histone acetyltransferase activity"/>
    <property type="evidence" value="ECO:0007669"/>
    <property type="project" value="TreeGrafter"/>
</dbReference>
<keyword evidence="4" id="KW-1185">Reference proteome</keyword>
<dbReference type="InterPro" id="IPR024610">
    <property type="entry name" value="ING_N_histone-binding"/>
</dbReference>
<feature type="compositionally biased region" description="Low complexity" evidence="1">
    <location>
        <begin position="715"/>
        <end position="725"/>
    </location>
</feature>
<protein>
    <recommendedName>
        <fullName evidence="2">Inhibitor of growth protein N-terminal histone-binding domain-containing protein</fullName>
    </recommendedName>
</protein>
<feature type="compositionally biased region" description="Basic and acidic residues" evidence="1">
    <location>
        <begin position="413"/>
        <end position="423"/>
    </location>
</feature>
<feature type="compositionally biased region" description="Polar residues" evidence="1">
    <location>
        <begin position="638"/>
        <end position="649"/>
    </location>
</feature>
<feature type="compositionally biased region" description="Low complexity" evidence="1">
    <location>
        <begin position="388"/>
        <end position="409"/>
    </location>
</feature>
<dbReference type="InterPro" id="IPR028651">
    <property type="entry name" value="ING_fam"/>
</dbReference>
<evidence type="ECO:0000259" key="2">
    <source>
        <dbReference type="SMART" id="SM01408"/>
    </source>
</evidence>
<feature type="compositionally biased region" description="Basic and acidic residues" evidence="1">
    <location>
        <begin position="483"/>
        <end position="496"/>
    </location>
</feature>
<evidence type="ECO:0000256" key="1">
    <source>
        <dbReference type="SAM" id="MobiDB-lite"/>
    </source>
</evidence>
<dbReference type="Gene3D" id="6.10.140.1740">
    <property type="match status" value="1"/>
</dbReference>